<sequence>MTRFSFIPASWKAGSVALERLGRLLAVGKTPAPSTQREYSRPNRMEFLPRSRTPAPALLSLGITEREIFSQRVESNMGDFAVFSETDDDDANSRKGDDIISGASLSNNTTAEQVHEVTEDNSRGTTSLNGTHIPGFSHGRYCYCTICVELEAGEYRPKKSKSTEPAHCCDGGSHEEISLERQVQELQEQEAEQRSRTRTPAPPLHHIAQVPTKGAAVTTTIADSTFTAASSPSTAATSQSSTQDNRAIDFNAAHAYLREEHTAPASQRARLRQVHENFEFDPVLYPDVDKSELDRAAQVPPLAAAVEGRHHPYHSDKGTYYTTPWEQWEQKRRQEDPQGAADENTFYDYDDQDEDENLSRAAKRGLWCWERKVDAVHVPFWDDVPPKDDVQDWRIFINEHTSSF</sequence>
<accession>A0A136IPQ7</accession>
<feature type="region of interest" description="Disordered" evidence="1">
    <location>
        <begin position="329"/>
        <end position="354"/>
    </location>
</feature>
<protein>
    <submittedName>
        <fullName evidence="2">Uncharacterized protein</fullName>
    </submittedName>
</protein>
<dbReference type="EMBL" id="KQ964265">
    <property type="protein sequence ID" value="KXJ86912.1"/>
    <property type="molecule type" value="Genomic_DNA"/>
</dbReference>
<gene>
    <name evidence="2" type="ORF">Micbo1qcDRAFT_208689</name>
</gene>
<evidence type="ECO:0000256" key="1">
    <source>
        <dbReference type="SAM" id="MobiDB-lite"/>
    </source>
</evidence>
<reference evidence="3" key="1">
    <citation type="submission" date="2016-02" db="EMBL/GenBank/DDBJ databases">
        <title>Draft genome sequence of Microdochium bolleyi, a fungal endophyte of beachgrass.</title>
        <authorList>
            <consortium name="DOE Joint Genome Institute"/>
            <person name="David A.S."/>
            <person name="May G."/>
            <person name="Haridas S."/>
            <person name="Lim J."/>
            <person name="Wang M."/>
            <person name="Labutti K."/>
            <person name="Lipzen A."/>
            <person name="Barry K."/>
            <person name="Grigoriev I.V."/>
        </authorList>
    </citation>
    <scope>NUCLEOTIDE SEQUENCE [LARGE SCALE GENOMIC DNA]</scope>
    <source>
        <strain evidence="3">J235TASD1</strain>
    </source>
</reference>
<dbReference type="AlphaFoldDB" id="A0A136IPQ7"/>
<evidence type="ECO:0000313" key="3">
    <source>
        <dbReference type="Proteomes" id="UP000070501"/>
    </source>
</evidence>
<dbReference type="Proteomes" id="UP000070501">
    <property type="component" value="Unassembled WGS sequence"/>
</dbReference>
<keyword evidence="3" id="KW-1185">Reference proteome</keyword>
<name>A0A136IPQ7_9PEZI</name>
<dbReference type="OrthoDB" id="10588691at2759"/>
<evidence type="ECO:0000313" key="2">
    <source>
        <dbReference type="EMBL" id="KXJ86912.1"/>
    </source>
</evidence>
<feature type="region of interest" description="Disordered" evidence="1">
    <location>
        <begin position="183"/>
        <end position="205"/>
    </location>
</feature>
<organism evidence="2 3">
    <name type="scientific">Microdochium bolleyi</name>
    <dbReference type="NCBI Taxonomy" id="196109"/>
    <lineage>
        <taxon>Eukaryota</taxon>
        <taxon>Fungi</taxon>
        <taxon>Dikarya</taxon>
        <taxon>Ascomycota</taxon>
        <taxon>Pezizomycotina</taxon>
        <taxon>Sordariomycetes</taxon>
        <taxon>Xylariomycetidae</taxon>
        <taxon>Xylariales</taxon>
        <taxon>Microdochiaceae</taxon>
        <taxon>Microdochium</taxon>
    </lineage>
</organism>
<dbReference type="InParanoid" id="A0A136IPQ7"/>
<feature type="region of interest" description="Disordered" evidence="1">
    <location>
        <begin position="84"/>
        <end position="103"/>
    </location>
</feature>
<proteinExistence type="predicted"/>